<name>A0ABS8G0I0_9FIRM</name>
<evidence type="ECO:0000313" key="2">
    <source>
        <dbReference type="Proteomes" id="UP001198151"/>
    </source>
</evidence>
<dbReference type="RefSeq" id="WP_227708788.1">
    <property type="nucleotide sequence ID" value="NZ_JAJEQX010000036.1"/>
</dbReference>
<accession>A0ABS8G0I0</accession>
<keyword evidence="2" id="KW-1185">Reference proteome</keyword>
<organism evidence="1 2">
    <name type="scientific">Ruminococcus turbiniformis</name>
    <dbReference type="NCBI Taxonomy" id="2881258"/>
    <lineage>
        <taxon>Bacteria</taxon>
        <taxon>Bacillati</taxon>
        <taxon>Bacillota</taxon>
        <taxon>Clostridia</taxon>
        <taxon>Eubacteriales</taxon>
        <taxon>Oscillospiraceae</taxon>
        <taxon>Ruminococcus</taxon>
    </lineage>
</organism>
<proteinExistence type="predicted"/>
<evidence type="ECO:0000313" key="1">
    <source>
        <dbReference type="EMBL" id="MCC2255805.1"/>
    </source>
</evidence>
<dbReference type="EMBL" id="JAJEQX010000036">
    <property type="protein sequence ID" value="MCC2255805.1"/>
    <property type="molecule type" value="Genomic_DNA"/>
</dbReference>
<comment type="caution">
    <text evidence="1">The sequence shown here is derived from an EMBL/GenBank/DDBJ whole genome shotgun (WGS) entry which is preliminary data.</text>
</comment>
<evidence type="ECO:0008006" key="3">
    <source>
        <dbReference type="Google" id="ProtNLM"/>
    </source>
</evidence>
<sequence>MTNVCKNTQGNTLIKIYVLHGYADGLTDPIVSTDYEEVYAAMKAAYESALDGVEQEDDDREYSFLEGWSATAVVHGNWMEWQIAELELQVPDEQKEYTKEVDYFLGKE</sequence>
<protein>
    <recommendedName>
        <fullName evidence="3">Phage protein</fullName>
    </recommendedName>
</protein>
<gene>
    <name evidence="1" type="ORF">LKD70_15530</name>
</gene>
<reference evidence="1 2" key="1">
    <citation type="submission" date="2021-10" db="EMBL/GenBank/DDBJ databases">
        <title>Anaerobic single-cell dispensing facilitates the cultivation of human gut bacteria.</title>
        <authorList>
            <person name="Afrizal A."/>
        </authorList>
    </citation>
    <scope>NUCLEOTIDE SEQUENCE [LARGE SCALE GENOMIC DNA]</scope>
    <source>
        <strain evidence="1 2">CLA-AA-H200</strain>
    </source>
</reference>
<dbReference type="Proteomes" id="UP001198151">
    <property type="component" value="Unassembled WGS sequence"/>
</dbReference>